<sequence length="426" mass="47604">MAYQVEQSVMDQEYKLEVRQQPSYARVAIGKEKDRKPIDPPPIVQLKVSPKKDPMQNFLQNPYLIMSCQLIKAEDEKDPQPTTNALLGTIVSSLYSLKDTDNSLGGFFVFGDLSVKCEGQYRLEFTLFELRLVEKECYLLATTRSDTFTVYPQKFFPGMAESTFLTRSFSDQGVRLRLRKDSRSITTRKRNSTVADFARQYSRHDQDPQNHRDHPSRSSSINEVAAPSTPLDRSRGMAPQGGAYFDNSQQLREYAVGPTSNYPTYGGYEDRPNKRQRMTDHSSGQGYDHHDYTAYQAGPRTVPDLPTTSMLPYTTGYAVTSHAAAVGLPMPNPYSHPVMPPRLDTQMPPSAGPSSATSTFSPGTRRSPGQSQNYPYPPQQMYQSPSTTLHYPSQPPPGPQNGLGIGLDLDAVEKHMQHSQNNGTGL</sequence>
<protein>
    <submittedName>
        <fullName evidence="8">Velvet factor-domain-containing protein</fullName>
    </submittedName>
</protein>
<accession>A0AAJ0CAN1</accession>
<dbReference type="GO" id="GO:0030435">
    <property type="term" value="P:sporulation resulting in formation of a cellular spore"/>
    <property type="evidence" value="ECO:0007669"/>
    <property type="project" value="UniProtKB-KW"/>
</dbReference>
<feature type="compositionally biased region" description="Low complexity" evidence="6">
    <location>
        <begin position="348"/>
        <end position="386"/>
    </location>
</feature>
<evidence type="ECO:0000256" key="1">
    <source>
        <dbReference type="ARBA" id="ARBA00004123"/>
    </source>
</evidence>
<gene>
    <name evidence="8" type="ORF">QBC33DRAFT_164530</name>
</gene>
<dbReference type="InterPro" id="IPR038491">
    <property type="entry name" value="Velvet_dom_sf"/>
</dbReference>
<dbReference type="GO" id="GO:0005634">
    <property type="term" value="C:nucleus"/>
    <property type="evidence" value="ECO:0007669"/>
    <property type="project" value="UniProtKB-SubCell"/>
</dbReference>
<dbReference type="InterPro" id="IPR037525">
    <property type="entry name" value="Velvet_dom"/>
</dbReference>
<keyword evidence="4" id="KW-0804">Transcription</keyword>
<dbReference type="Gene3D" id="2.60.40.3960">
    <property type="entry name" value="Velvet domain"/>
    <property type="match status" value="1"/>
</dbReference>
<dbReference type="EMBL" id="MU838998">
    <property type="protein sequence ID" value="KAK1771724.1"/>
    <property type="molecule type" value="Genomic_DNA"/>
</dbReference>
<dbReference type="PANTHER" id="PTHR33572">
    <property type="entry name" value="SPORE DEVELOPMENT REGULATOR VOSA"/>
    <property type="match status" value="1"/>
</dbReference>
<dbReference type="PANTHER" id="PTHR33572:SF18">
    <property type="entry name" value="SPORE DEVELOPMENT REGULATOR VOSA"/>
    <property type="match status" value="1"/>
</dbReference>
<keyword evidence="9" id="KW-1185">Reference proteome</keyword>
<evidence type="ECO:0000313" key="8">
    <source>
        <dbReference type="EMBL" id="KAK1771724.1"/>
    </source>
</evidence>
<dbReference type="Pfam" id="PF11754">
    <property type="entry name" value="Velvet"/>
    <property type="match status" value="1"/>
</dbReference>
<evidence type="ECO:0000313" key="9">
    <source>
        <dbReference type="Proteomes" id="UP001244011"/>
    </source>
</evidence>
<keyword evidence="3" id="KW-0805">Transcription regulation</keyword>
<name>A0AAJ0CAN1_9PEZI</name>
<evidence type="ECO:0000256" key="5">
    <source>
        <dbReference type="ARBA" id="ARBA00023242"/>
    </source>
</evidence>
<evidence type="ECO:0000256" key="6">
    <source>
        <dbReference type="SAM" id="MobiDB-lite"/>
    </source>
</evidence>
<evidence type="ECO:0000256" key="3">
    <source>
        <dbReference type="ARBA" id="ARBA00023015"/>
    </source>
</evidence>
<feature type="region of interest" description="Disordered" evidence="6">
    <location>
        <begin position="336"/>
        <end position="406"/>
    </location>
</feature>
<evidence type="ECO:0000256" key="4">
    <source>
        <dbReference type="ARBA" id="ARBA00023163"/>
    </source>
</evidence>
<dbReference type="PROSITE" id="PS51821">
    <property type="entry name" value="VELVET"/>
    <property type="match status" value="1"/>
</dbReference>
<dbReference type="GeneID" id="85305450"/>
<feature type="compositionally biased region" description="Basic and acidic residues" evidence="6">
    <location>
        <begin position="268"/>
        <end position="280"/>
    </location>
</feature>
<comment type="subcellular location">
    <subcellularLocation>
        <location evidence="1">Nucleus</location>
    </subcellularLocation>
</comment>
<feature type="domain" description="Velvet" evidence="7">
    <location>
        <begin position="9"/>
        <end position="179"/>
    </location>
</feature>
<dbReference type="AlphaFoldDB" id="A0AAJ0CAN1"/>
<evidence type="ECO:0000256" key="2">
    <source>
        <dbReference type="ARBA" id="ARBA00022969"/>
    </source>
</evidence>
<dbReference type="Proteomes" id="UP001244011">
    <property type="component" value="Unassembled WGS sequence"/>
</dbReference>
<organism evidence="8 9">
    <name type="scientific">Phialemonium atrogriseum</name>
    <dbReference type="NCBI Taxonomy" id="1093897"/>
    <lineage>
        <taxon>Eukaryota</taxon>
        <taxon>Fungi</taxon>
        <taxon>Dikarya</taxon>
        <taxon>Ascomycota</taxon>
        <taxon>Pezizomycotina</taxon>
        <taxon>Sordariomycetes</taxon>
        <taxon>Sordariomycetidae</taxon>
        <taxon>Cephalothecales</taxon>
        <taxon>Cephalothecaceae</taxon>
        <taxon>Phialemonium</taxon>
    </lineage>
</organism>
<feature type="region of interest" description="Disordered" evidence="6">
    <location>
        <begin position="185"/>
        <end position="307"/>
    </location>
</feature>
<feature type="compositionally biased region" description="Basic and acidic residues" evidence="6">
    <location>
        <begin position="202"/>
        <end position="216"/>
    </location>
</feature>
<dbReference type="RefSeq" id="XP_060287937.1">
    <property type="nucleotide sequence ID" value="XM_060422263.1"/>
</dbReference>
<dbReference type="InterPro" id="IPR021740">
    <property type="entry name" value="Velvet"/>
</dbReference>
<keyword evidence="5" id="KW-0539">Nucleus</keyword>
<reference evidence="8" key="1">
    <citation type="submission" date="2023-06" db="EMBL/GenBank/DDBJ databases">
        <title>Genome-scale phylogeny and comparative genomics of the fungal order Sordariales.</title>
        <authorList>
            <consortium name="Lawrence Berkeley National Laboratory"/>
            <person name="Hensen N."/>
            <person name="Bonometti L."/>
            <person name="Westerberg I."/>
            <person name="Brannstrom I.O."/>
            <person name="Guillou S."/>
            <person name="Cros-Aarteil S."/>
            <person name="Calhoun S."/>
            <person name="Haridas S."/>
            <person name="Kuo A."/>
            <person name="Mondo S."/>
            <person name="Pangilinan J."/>
            <person name="Riley R."/>
            <person name="Labutti K."/>
            <person name="Andreopoulos B."/>
            <person name="Lipzen A."/>
            <person name="Chen C."/>
            <person name="Yanf M."/>
            <person name="Daum C."/>
            <person name="Ng V."/>
            <person name="Clum A."/>
            <person name="Steindorff A."/>
            <person name="Ohm R."/>
            <person name="Martin F."/>
            <person name="Silar P."/>
            <person name="Natvig D."/>
            <person name="Lalanne C."/>
            <person name="Gautier V."/>
            <person name="Ament-Velasquez S.L."/>
            <person name="Kruys A."/>
            <person name="Hutchinson M.I."/>
            <person name="Powell A.J."/>
            <person name="Barry K."/>
            <person name="Miller A.N."/>
            <person name="Grigoriev I.V."/>
            <person name="Debuchy R."/>
            <person name="Gladieux P."/>
            <person name="Thoren M.H."/>
            <person name="Johannesson H."/>
        </authorList>
    </citation>
    <scope>NUCLEOTIDE SEQUENCE</scope>
    <source>
        <strain evidence="8">8032-3</strain>
    </source>
</reference>
<proteinExistence type="predicted"/>
<evidence type="ECO:0000259" key="7">
    <source>
        <dbReference type="PROSITE" id="PS51821"/>
    </source>
</evidence>
<keyword evidence="2" id="KW-0749">Sporulation</keyword>
<comment type="caution">
    <text evidence="8">The sequence shown here is derived from an EMBL/GenBank/DDBJ whole genome shotgun (WGS) entry which is preliminary data.</text>
</comment>